<accession>A0ABP8VN50</accession>
<protein>
    <submittedName>
        <fullName evidence="2">Uncharacterized protein</fullName>
    </submittedName>
</protein>
<comment type="caution">
    <text evidence="2">The sequence shown here is derived from an EMBL/GenBank/DDBJ whole genome shotgun (WGS) entry which is preliminary data.</text>
</comment>
<reference evidence="3" key="1">
    <citation type="journal article" date="2019" name="Int. J. Syst. Evol. Microbiol.">
        <title>The Global Catalogue of Microorganisms (GCM) 10K type strain sequencing project: providing services to taxonomists for standard genome sequencing and annotation.</title>
        <authorList>
            <consortium name="The Broad Institute Genomics Platform"/>
            <consortium name="The Broad Institute Genome Sequencing Center for Infectious Disease"/>
            <person name="Wu L."/>
            <person name="Ma J."/>
        </authorList>
    </citation>
    <scope>NUCLEOTIDE SEQUENCE [LARGE SCALE GENOMIC DNA]</scope>
    <source>
        <strain evidence="3">JCM 18956</strain>
    </source>
</reference>
<gene>
    <name evidence="2" type="ORF">GCM10025780_08690</name>
</gene>
<feature type="compositionally biased region" description="Low complexity" evidence="1">
    <location>
        <begin position="1"/>
        <end position="27"/>
    </location>
</feature>
<keyword evidence="3" id="KW-1185">Reference proteome</keyword>
<evidence type="ECO:0000256" key="1">
    <source>
        <dbReference type="SAM" id="MobiDB-lite"/>
    </source>
</evidence>
<evidence type="ECO:0000313" key="2">
    <source>
        <dbReference type="EMBL" id="GAA4668313.1"/>
    </source>
</evidence>
<dbReference type="EMBL" id="BAABLM010000001">
    <property type="protein sequence ID" value="GAA4668313.1"/>
    <property type="molecule type" value="Genomic_DNA"/>
</dbReference>
<name>A0ABP8VN50_9MICO</name>
<evidence type="ECO:0000313" key="3">
    <source>
        <dbReference type="Proteomes" id="UP001501295"/>
    </source>
</evidence>
<sequence>MTPSSAPAASATPTPSPTPTGEASPTPTVYPQEAAMESSIDDAVRVVNQFWGQN</sequence>
<organism evidence="2 3">
    <name type="scientific">Frondihabitans cladoniiphilus</name>
    <dbReference type="NCBI Taxonomy" id="715785"/>
    <lineage>
        <taxon>Bacteria</taxon>
        <taxon>Bacillati</taxon>
        <taxon>Actinomycetota</taxon>
        <taxon>Actinomycetes</taxon>
        <taxon>Micrococcales</taxon>
        <taxon>Microbacteriaceae</taxon>
        <taxon>Frondihabitans</taxon>
    </lineage>
</organism>
<proteinExistence type="predicted"/>
<feature type="region of interest" description="Disordered" evidence="1">
    <location>
        <begin position="1"/>
        <end position="29"/>
    </location>
</feature>
<dbReference type="Proteomes" id="UP001501295">
    <property type="component" value="Unassembled WGS sequence"/>
</dbReference>